<evidence type="ECO:0000256" key="1">
    <source>
        <dbReference type="ARBA" id="ARBA00004239"/>
    </source>
</evidence>
<evidence type="ECO:0000256" key="7">
    <source>
        <dbReference type="ARBA" id="ARBA00055534"/>
    </source>
</evidence>
<dbReference type="InterPro" id="IPR001314">
    <property type="entry name" value="Peptidase_S1A"/>
</dbReference>
<dbReference type="InterPro" id="IPR001254">
    <property type="entry name" value="Trypsin_dom"/>
</dbReference>
<dbReference type="AlphaFoldDB" id="A0A2W1B2N2"/>
<keyword evidence="9" id="KW-0720">Serine protease</keyword>
<reference evidence="11 12" key="1">
    <citation type="journal article" date="2017" name="BMC Biol.">
        <title>Genomic innovations, transcriptional plasticity and gene loss underlying the evolution and divergence of two highly polyphagous and invasive Helicoverpa pest species.</title>
        <authorList>
            <person name="Pearce S.L."/>
            <person name="Clarke D.F."/>
            <person name="East P.D."/>
            <person name="Elfekih S."/>
            <person name="Gordon K.H."/>
            <person name="Jermiin L.S."/>
            <person name="McGaughran A."/>
            <person name="Oakeshott J.G."/>
            <person name="Papanikolaou A."/>
            <person name="Perera O.P."/>
            <person name="Rane R.V."/>
            <person name="Richards S."/>
            <person name="Tay W.T."/>
            <person name="Walsh T.K."/>
            <person name="Anderson A."/>
            <person name="Anderson C.J."/>
            <person name="Asgari S."/>
            <person name="Board P.G."/>
            <person name="Bretschneider A."/>
            <person name="Campbell P.M."/>
            <person name="Chertemps T."/>
            <person name="Christeller J.T."/>
            <person name="Coppin C.W."/>
            <person name="Downes S.J."/>
            <person name="Duan G."/>
            <person name="Farnsworth C.A."/>
            <person name="Good R.T."/>
            <person name="Han L.B."/>
            <person name="Han Y.C."/>
            <person name="Hatje K."/>
            <person name="Horne I."/>
            <person name="Huang Y.P."/>
            <person name="Hughes D.S."/>
            <person name="Jacquin-Joly E."/>
            <person name="James W."/>
            <person name="Jhangiani S."/>
            <person name="Kollmar M."/>
            <person name="Kuwar S.S."/>
            <person name="Li S."/>
            <person name="Liu N.Y."/>
            <person name="Maibeche M.T."/>
            <person name="Miller J.R."/>
            <person name="Montagne N."/>
            <person name="Perry T."/>
            <person name="Qu J."/>
            <person name="Song S.V."/>
            <person name="Sutton G.G."/>
            <person name="Vogel H."/>
            <person name="Walenz B.P."/>
            <person name="Xu W."/>
            <person name="Zhang H.J."/>
            <person name="Zou Z."/>
            <person name="Batterham P."/>
            <person name="Edwards O.R."/>
            <person name="Feyereisen R."/>
            <person name="Gibbs R.A."/>
            <person name="Heckel D.G."/>
            <person name="McGrath A."/>
            <person name="Robin C."/>
            <person name="Scherer S.E."/>
            <person name="Worley K.C."/>
            <person name="Wu Y.D."/>
        </authorList>
    </citation>
    <scope>NUCLEOTIDE SEQUENCE [LARGE SCALE GENOMIC DNA]</scope>
    <source>
        <strain evidence="11">Harm_GR_Male_#8</strain>
        <tissue evidence="11">Whole organism</tissue>
    </source>
</reference>
<evidence type="ECO:0000256" key="4">
    <source>
        <dbReference type="ARBA" id="ARBA00023157"/>
    </source>
</evidence>
<dbReference type="PROSITE" id="PS00134">
    <property type="entry name" value="TRYPSIN_HIS"/>
    <property type="match status" value="1"/>
</dbReference>
<dbReference type="OrthoDB" id="6339452at2759"/>
<dbReference type="EMBL" id="KZ150408">
    <property type="protein sequence ID" value="PZC70992.1"/>
    <property type="molecule type" value="Genomic_DNA"/>
</dbReference>
<sequence length="378" mass="41722">MGQYEGETCTNEETGAFGVCKRLKQCEPARKALTQTRKQPQLCSYVREDPVVCCVDNKPIEEEDHESECAPLEASRTQPKNGKKAHDMCVEYQKKYVYPCERSVSILASYSRSNNCHHKTDKLVVAGEDAERYEFPHMALLGYGPLEAIQYLCGGSIISEDFILTAAHCSASAAGKISHVAIGILARKEASDPSKLYKVKEFIKHPGFASPKKYNDIALIRTEKTMELTHLTVPACLHTGEPVDASQVLAAGWGYLHDKGGLSENLQKAILDKFPVEYCSVVYAEVRRLLTDGIDETTQYCYGDKGAPKPFQGKFESKDTCQGDSGGPIVIKDSKIHCMYTIVGVTSFGRYCGYADSPGLYTAVAPFLSWIEGIVWPN</sequence>
<dbReference type="InterPro" id="IPR022700">
    <property type="entry name" value="CLIP"/>
</dbReference>
<keyword evidence="9" id="KW-0378">Hydrolase</keyword>
<dbReference type="InterPro" id="IPR033116">
    <property type="entry name" value="TRYPSIN_SER"/>
</dbReference>
<dbReference type="GO" id="GO:0004252">
    <property type="term" value="F:serine-type endopeptidase activity"/>
    <property type="evidence" value="ECO:0007669"/>
    <property type="project" value="InterPro"/>
</dbReference>
<dbReference type="SMART" id="SM00680">
    <property type="entry name" value="CLIP"/>
    <property type="match status" value="1"/>
</dbReference>
<dbReference type="PANTHER" id="PTHR24252:SF7">
    <property type="entry name" value="HYALIN"/>
    <property type="match status" value="1"/>
</dbReference>
<dbReference type="PROSITE" id="PS50240">
    <property type="entry name" value="TRYPSIN_DOM"/>
    <property type="match status" value="1"/>
</dbReference>
<dbReference type="FunFam" id="2.40.10.10:FF:000068">
    <property type="entry name" value="transmembrane protease serine 2"/>
    <property type="match status" value="1"/>
</dbReference>
<keyword evidence="3" id="KW-0732">Signal</keyword>
<comment type="subcellular location">
    <subcellularLocation>
        <location evidence="1">Secreted</location>
        <location evidence="1">Extracellular space</location>
    </subcellularLocation>
</comment>
<keyword evidence="8" id="KW-1205">Fibrinolytic toxin</keyword>
<dbReference type="InterPro" id="IPR018114">
    <property type="entry name" value="TRYPSIN_HIS"/>
</dbReference>
<evidence type="ECO:0000256" key="3">
    <source>
        <dbReference type="ARBA" id="ARBA00022729"/>
    </source>
</evidence>
<evidence type="ECO:0000256" key="9">
    <source>
        <dbReference type="RuleBase" id="RU363034"/>
    </source>
</evidence>
<dbReference type="PROSITE" id="PS00135">
    <property type="entry name" value="TRYPSIN_SER"/>
    <property type="match status" value="1"/>
</dbReference>
<organism evidence="11 12">
    <name type="scientific">Helicoverpa armigera</name>
    <name type="common">Cotton bollworm</name>
    <name type="synonym">Heliothis armigera</name>
    <dbReference type="NCBI Taxonomy" id="29058"/>
    <lineage>
        <taxon>Eukaryota</taxon>
        <taxon>Metazoa</taxon>
        <taxon>Ecdysozoa</taxon>
        <taxon>Arthropoda</taxon>
        <taxon>Hexapoda</taxon>
        <taxon>Insecta</taxon>
        <taxon>Pterygota</taxon>
        <taxon>Neoptera</taxon>
        <taxon>Endopterygota</taxon>
        <taxon>Lepidoptera</taxon>
        <taxon>Glossata</taxon>
        <taxon>Ditrysia</taxon>
        <taxon>Noctuoidea</taxon>
        <taxon>Noctuidae</taxon>
        <taxon>Heliothinae</taxon>
        <taxon>Helicoverpa</taxon>
    </lineage>
</organism>
<dbReference type="InterPro" id="IPR043504">
    <property type="entry name" value="Peptidase_S1_PA_chymotrypsin"/>
</dbReference>
<evidence type="ECO:0000256" key="2">
    <source>
        <dbReference type="ARBA" id="ARBA00022656"/>
    </source>
</evidence>
<keyword evidence="2" id="KW-0800">Toxin</keyword>
<dbReference type="PRINTS" id="PR00722">
    <property type="entry name" value="CHYMOTRYPSIN"/>
</dbReference>
<comment type="function">
    <text evidence="7">Fibrinolytic activity; shows preferential cleavage of Arg-Gly bonds in all three fibrinogen chains. Contact with the caterpillars causes severe bleeding, due the anticoagulant effect of the protein.</text>
</comment>
<keyword evidence="12" id="KW-1185">Reference proteome</keyword>
<comment type="similarity">
    <text evidence="6">Belongs to the peptidase S1 family. CLIP subfamily.</text>
</comment>
<dbReference type="InterPro" id="IPR009003">
    <property type="entry name" value="Peptidase_S1_PA"/>
</dbReference>
<dbReference type="Gene3D" id="2.40.10.10">
    <property type="entry name" value="Trypsin-like serine proteases"/>
    <property type="match status" value="1"/>
</dbReference>
<dbReference type="SUPFAM" id="SSF50494">
    <property type="entry name" value="Trypsin-like serine proteases"/>
    <property type="match status" value="1"/>
</dbReference>
<dbReference type="PANTHER" id="PTHR24252">
    <property type="entry name" value="ACROSIN-RELATED"/>
    <property type="match status" value="1"/>
</dbReference>
<evidence type="ECO:0000256" key="6">
    <source>
        <dbReference type="ARBA" id="ARBA00024195"/>
    </source>
</evidence>
<evidence type="ECO:0000313" key="11">
    <source>
        <dbReference type="EMBL" id="PZC70992.1"/>
    </source>
</evidence>
<dbReference type="GO" id="GO:0005576">
    <property type="term" value="C:extracellular region"/>
    <property type="evidence" value="ECO:0007669"/>
    <property type="project" value="UniProtKB-SubCell"/>
</dbReference>
<accession>A0A2W1B2N2</accession>
<dbReference type="Proteomes" id="UP000249218">
    <property type="component" value="Unassembled WGS sequence"/>
</dbReference>
<name>A0A2W1B2N2_HELAM</name>
<evidence type="ECO:0000313" key="12">
    <source>
        <dbReference type="Proteomes" id="UP000249218"/>
    </source>
</evidence>
<dbReference type="GO" id="GO:0006508">
    <property type="term" value="P:proteolysis"/>
    <property type="evidence" value="ECO:0007669"/>
    <property type="project" value="UniProtKB-KW"/>
</dbReference>
<evidence type="ECO:0000259" key="10">
    <source>
        <dbReference type="PROSITE" id="PS50240"/>
    </source>
</evidence>
<keyword evidence="9" id="KW-0645">Protease</keyword>
<evidence type="ECO:0000256" key="8">
    <source>
        <dbReference type="ARBA" id="ARBA00084094"/>
    </source>
</evidence>
<proteinExistence type="inferred from homology"/>
<dbReference type="GO" id="GO:0090729">
    <property type="term" value="F:toxin activity"/>
    <property type="evidence" value="ECO:0007669"/>
    <property type="project" value="UniProtKB-KW"/>
</dbReference>
<keyword evidence="5" id="KW-1199">Hemostasis impairing toxin</keyword>
<gene>
    <name evidence="11" type="primary">HaOG214483</name>
    <name evidence="11" type="ORF">B5X24_HaOG214483</name>
</gene>
<feature type="domain" description="Peptidase S1" evidence="10">
    <location>
        <begin position="124"/>
        <end position="376"/>
    </location>
</feature>
<evidence type="ECO:0000256" key="5">
    <source>
        <dbReference type="ARBA" id="ARBA00023240"/>
    </source>
</evidence>
<dbReference type="SMART" id="SM00020">
    <property type="entry name" value="Tryp_SPc"/>
    <property type="match status" value="1"/>
</dbReference>
<dbReference type="Pfam" id="PF00089">
    <property type="entry name" value="Trypsin"/>
    <property type="match status" value="1"/>
</dbReference>
<dbReference type="CDD" id="cd00190">
    <property type="entry name" value="Tryp_SPc"/>
    <property type="match status" value="1"/>
</dbReference>
<protein>
    <recommendedName>
        <fullName evidence="10">Peptidase S1 domain-containing protein</fullName>
    </recommendedName>
</protein>
<keyword evidence="4" id="KW-1015">Disulfide bond</keyword>